<evidence type="ECO:0000313" key="1">
    <source>
        <dbReference type="EMBL" id="KAH6631519.1"/>
    </source>
</evidence>
<accession>A0ACB7P5J9</accession>
<reference evidence="1 2" key="1">
    <citation type="journal article" date="2021" name="Nat. Commun.">
        <title>Genetic determinants of endophytism in the Arabidopsis root mycobiome.</title>
        <authorList>
            <person name="Mesny F."/>
            <person name="Miyauchi S."/>
            <person name="Thiergart T."/>
            <person name="Pickel B."/>
            <person name="Atanasova L."/>
            <person name="Karlsson M."/>
            <person name="Huettel B."/>
            <person name="Barry K.W."/>
            <person name="Haridas S."/>
            <person name="Chen C."/>
            <person name="Bauer D."/>
            <person name="Andreopoulos W."/>
            <person name="Pangilinan J."/>
            <person name="LaButti K."/>
            <person name="Riley R."/>
            <person name="Lipzen A."/>
            <person name="Clum A."/>
            <person name="Drula E."/>
            <person name="Henrissat B."/>
            <person name="Kohler A."/>
            <person name="Grigoriev I.V."/>
            <person name="Martin F.M."/>
            <person name="Hacquard S."/>
        </authorList>
    </citation>
    <scope>NUCLEOTIDE SEQUENCE [LARGE SCALE GENOMIC DNA]</scope>
    <source>
        <strain evidence="1 2">MPI-SDFR-AT-0079</strain>
    </source>
</reference>
<evidence type="ECO:0000313" key="2">
    <source>
        <dbReference type="Proteomes" id="UP000724584"/>
    </source>
</evidence>
<keyword evidence="2" id="KW-1185">Reference proteome</keyword>
<organism evidence="1 2">
    <name type="scientific">Chaetomium tenue</name>
    <dbReference type="NCBI Taxonomy" id="1854479"/>
    <lineage>
        <taxon>Eukaryota</taxon>
        <taxon>Fungi</taxon>
        <taxon>Dikarya</taxon>
        <taxon>Ascomycota</taxon>
        <taxon>Pezizomycotina</taxon>
        <taxon>Sordariomycetes</taxon>
        <taxon>Sordariomycetidae</taxon>
        <taxon>Sordariales</taxon>
        <taxon>Chaetomiaceae</taxon>
        <taxon>Chaetomium</taxon>
    </lineage>
</organism>
<dbReference type="EMBL" id="JAGIZQ010000004">
    <property type="protein sequence ID" value="KAH6631519.1"/>
    <property type="molecule type" value="Genomic_DNA"/>
</dbReference>
<name>A0ACB7P5J9_9PEZI</name>
<comment type="caution">
    <text evidence="1">The sequence shown here is derived from an EMBL/GenBank/DDBJ whole genome shotgun (WGS) entry which is preliminary data.</text>
</comment>
<gene>
    <name evidence="1" type="ORF">F5144DRAFT_620596</name>
</gene>
<proteinExistence type="predicted"/>
<dbReference type="Proteomes" id="UP000724584">
    <property type="component" value="Unassembled WGS sequence"/>
</dbReference>
<sequence>MLFTIFDSTFGVLTFGVLIALTLLCHFLVFAYKNLPDGYRIPPSWIPFIPSRNGKAPVSAALRLLAEAGMRKINFAGGEPFLYPKILGTMIDYCKTDLNLESVSIVNNGSLIKEDFFRHHAANLDILAVSCDSFNEQTNIAIGRGSSDQVPKLYQLAAWCREYGVLFKLNTVVNQLIATEDMNSHITALRPHRWKAFQVLIVSGENDSAATLRNGGHKFTISDGAPGKQPSKPILEVGVDAALGSVFWDEEAFPEGGKGGCGGGSEEELAW</sequence>
<protein>
    <submittedName>
        <fullName evidence="1">Uncharacterized protein</fullName>
    </submittedName>
</protein>